<feature type="compositionally biased region" description="Low complexity" evidence="1">
    <location>
        <begin position="152"/>
        <end position="161"/>
    </location>
</feature>
<name>A0ABR0FUF4_9PEZI</name>
<feature type="region of interest" description="Disordered" evidence="1">
    <location>
        <begin position="301"/>
        <end position="353"/>
    </location>
</feature>
<evidence type="ECO:0000256" key="1">
    <source>
        <dbReference type="SAM" id="MobiDB-lite"/>
    </source>
</evidence>
<proteinExistence type="predicted"/>
<gene>
    <name evidence="2" type="ORF">QC761_0029620</name>
</gene>
<keyword evidence="3" id="KW-1185">Reference proteome</keyword>
<feature type="compositionally biased region" description="Polar residues" evidence="1">
    <location>
        <begin position="163"/>
        <end position="174"/>
    </location>
</feature>
<dbReference type="RefSeq" id="XP_062735943.1">
    <property type="nucleotide sequence ID" value="XM_062872236.1"/>
</dbReference>
<comment type="caution">
    <text evidence="2">The sequence shown here is derived from an EMBL/GenBank/DDBJ whole genome shotgun (WGS) entry which is preliminary data.</text>
</comment>
<dbReference type="GeneID" id="87891355"/>
<accession>A0ABR0FUF4</accession>
<evidence type="ECO:0000313" key="3">
    <source>
        <dbReference type="Proteomes" id="UP001322138"/>
    </source>
</evidence>
<dbReference type="EMBL" id="JAFFGZ010000003">
    <property type="protein sequence ID" value="KAK4646967.1"/>
    <property type="molecule type" value="Genomic_DNA"/>
</dbReference>
<organism evidence="2 3">
    <name type="scientific">Podospora bellae-mahoneyi</name>
    <dbReference type="NCBI Taxonomy" id="2093777"/>
    <lineage>
        <taxon>Eukaryota</taxon>
        <taxon>Fungi</taxon>
        <taxon>Dikarya</taxon>
        <taxon>Ascomycota</taxon>
        <taxon>Pezizomycotina</taxon>
        <taxon>Sordariomycetes</taxon>
        <taxon>Sordariomycetidae</taxon>
        <taxon>Sordariales</taxon>
        <taxon>Podosporaceae</taxon>
        <taxon>Podospora</taxon>
    </lineage>
</organism>
<sequence length="614" mass="66872">MNPGGDENYNYAPHHDPDCDPDYDLFYNMYPLVLVDPCDALGVAPTNDEPIDPTPADLLFYRHFPIEGLVPLLQDETHLLSSQAGQVQEKPHHSDQRQYLGLDIHYQQALVNGEQLKQDPPYSQYVGQQTVGQEKRLRLSPLPDDQQPPLPDDQQPVPKDQNAPHTAKNQETVTMANNKAKVTCEGCGKALGARSMYNHKKICRKLNSEDELDLPKCTLPVLGGGPERSATPCTAAKQPSVITSKQGITIAPPGEASYDKRISIDSSYLTRLSKTVLMARVRLEGEQLREHVDELTNDKVIENIDKQTQQSTSKASLPTPASSTGSSATSSQSQQPLPLPPGPPTGFPPQKGTLETGSLGLDFLRLNLFRPQDGILLSHNTPGTSHNILDYLNPILNQAVVQKADIYLFGEPYNDKTGIHDIHMNQGNSGQWKKDNGIFQDGGIILAFPDGHWEGIFLAFAVQTYKTDEQGMPVGDTFAKLLGGGKQPGEGDEEEPEPIVGDGIKIEAALVNPHGPDQQPTRGDGETVYLLNRSVTTVDLEGWRIVNGSGQSHVLKGVSLAVQSKKGIAVPGVALGNKGGVISLKDNGGKLVHQVKYSRDQAQREGALVYFLQK</sequence>
<dbReference type="Proteomes" id="UP001322138">
    <property type="component" value="Unassembled WGS sequence"/>
</dbReference>
<evidence type="ECO:0008006" key="4">
    <source>
        <dbReference type="Google" id="ProtNLM"/>
    </source>
</evidence>
<reference evidence="2 3" key="1">
    <citation type="journal article" date="2023" name="bioRxiv">
        <title>High-quality genome assemblies of four members of thePodospora anserinaspecies complex.</title>
        <authorList>
            <person name="Ament-Velasquez S.L."/>
            <person name="Vogan A.A."/>
            <person name="Wallerman O."/>
            <person name="Hartmann F."/>
            <person name="Gautier V."/>
            <person name="Silar P."/>
            <person name="Giraud T."/>
            <person name="Johannesson H."/>
        </authorList>
    </citation>
    <scope>NUCLEOTIDE SEQUENCE [LARGE SCALE GENOMIC DNA]</scope>
    <source>
        <strain evidence="2 3">CBS 112042</strain>
    </source>
</reference>
<dbReference type="Pfam" id="PF10042">
    <property type="entry name" value="DUF2278"/>
    <property type="match status" value="1"/>
</dbReference>
<feature type="region of interest" description="Disordered" evidence="1">
    <location>
        <begin position="139"/>
        <end position="174"/>
    </location>
</feature>
<feature type="compositionally biased region" description="Pro residues" evidence="1">
    <location>
        <begin position="337"/>
        <end position="347"/>
    </location>
</feature>
<protein>
    <recommendedName>
        <fullName evidence="4">LTD domain-containing protein</fullName>
    </recommendedName>
</protein>
<feature type="compositionally biased region" description="Low complexity" evidence="1">
    <location>
        <begin position="315"/>
        <end position="336"/>
    </location>
</feature>
<evidence type="ECO:0000313" key="2">
    <source>
        <dbReference type="EMBL" id="KAK4646967.1"/>
    </source>
</evidence>
<dbReference type="InterPro" id="IPR019268">
    <property type="entry name" value="DUF2278"/>
</dbReference>